<feature type="compositionally biased region" description="Basic residues" evidence="2">
    <location>
        <begin position="771"/>
        <end position="781"/>
    </location>
</feature>
<dbReference type="InterPro" id="IPR016024">
    <property type="entry name" value="ARM-type_fold"/>
</dbReference>
<feature type="compositionally biased region" description="Acidic residues" evidence="2">
    <location>
        <begin position="726"/>
        <end position="737"/>
    </location>
</feature>
<feature type="compositionally biased region" description="Polar residues" evidence="2">
    <location>
        <begin position="1000"/>
        <end position="1014"/>
    </location>
</feature>
<comment type="similarity">
    <text evidence="1">Belongs to the WAPL family.</text>
</comment>
<dbReference type="InterPro" id="IPR039874">
    <property type="entry name" value="WAPL"/>
</dbReference>
<feature type="compositionally biased region" description="Acidic residues" evidence="2">
    <location>
        <begin position="889"/>
        <end position="910"/>
    </location>
</feature>
<feature type="region of interest" description="Disordered" evidence="2">
    <location>
        <begin position="584"/>
        <end position="671"/>
    </location>
</feature>
<dbReference type="InterPro" id="IPR022771">
    <property type="entry name" value="WAPL_C"/>
</dbReference>
<name>A0A8S9Y138_APOLU</name>
<organism evidence="4 5">
    <name type="scientific">Apolygus lucorum</name>
    <name type="common">Small green plant bug</name>
    <name type="synonym">Lygocoris lucorum</name>
    <dbReference type="NCBI Taxonomy" id="248454"/>
    <lineage>
        <taxon>Eukaryota</taxon>
        <taxon>Metazoa</taxon>
        <taxon>Ecdysozoa</taxon>
        <taxon>Arthropoda</taxon>
        <taxon>Hexapoda</taxon>
        <taxon>Insecta</taxon>
        <taxon>Pterygota</taxon>
        <taxon>Neoptera</taxon>
        <taxon>Paraneoptera</taxon>
        <taxon>Hemiptera</taxon>
        <taxon>Heteroptera</taxon>
        <taxon>Panheteroptera</taxon>
        <taxon>Cimicomorpha</taxon>
        <taxon>Miridae</taxon>
        <taxon>Mirini</taxon>
        <taxon>Apolygus</taxon>
    </lineage>
</organism>
<dbReference type="InterPro" id="IPR012502">
    <property type="entry name" value="WAPL_dom"/>
</dbReference>
<keyword evidence="5" id="KW-1185">Reference proteome</keyword>
<dbReference type="Proteomes" id="UP000466442">
    <property type="component" value="Unassembled WGS sequence"/>
</dbReference>
<feature type="compositionally biased region" description="Basic and acidic residues" evidence="2">
    <location>
        <begin position="911"/>
        <end position="921"/>
    </location>
</feature>
<feature type="region of interest" description="Disordered" evidence="2">
    <location>
        <begin position="1462"/>
        <end position="1489"/>
    </location>
</feature>
<dbReference type="PROSITE" id="PS51271">
    <property type="entry name" value="WAPL"/>
    <property type="match status" value="1"/>
</dbReference>
<dbReference type="Pfam" id="PF11838">
    <property type="entry name" value="ERAP1_C"/>
    <property type="match status" value="1"/>
</dbReference>
<sequence>MCQILGPQIFPSWYTEWMTLHYDVLPAMDVEPWFPSTLSNSVDVHKPPNLNSLAAQSLFYGKSASVLRMIGSVDFNNFRFQITQFFSHKGDISRKKLLYENVDSLIETKRMEHMIFSWQDMDSFPLVTVVVNGTGKVGLEQKPFGRKSAQKTDDLTSSTVSTPALFPILYFELEDPKKIKTTWFEEEGHPILLQAVLRPFKLNWHQCGYYRVNYTKDMWAHFASVMNEGEKTLDTEDKANLIDDAFALAEYGHIHHGVPLSLVVYLGTANEMHPLPWLVAAKHLETIYHRTLNTQITYLLEMLVKLLIQSYIENESIWTFVKQPIPDVIRKLAIINLGGTFSNEDIIERLKYVLNVFLEEDTIPMELKKVTFAHVLKGEDVDDELFETLFDRFKEENNIFKKCMFWTALVGVQSEQHLARLWEIANEPDEIEERGGRLNQLARLRTLSTNPMSHSYFWPYVMDKWTTYHTLSNQDRDNVKCILLNLIEYSRNLEFLQQISEYGEANEDLDVQFYALKVKADCERWNYHNYMRSGWVEVEEVRGWTKVKRSMEETRDGDGKIEQRLETQNRRIYVLKNVKRSSKFTVGKRTKDKKDSYGTAAITPPPESPAAPKPKKFFKSRGTADATPSKPAKSFHVPSKSPRTPQSPPSPPPPRSYSKQDIKPVTNRPVRQASLAAAKKLADIPDNDLEEEYDEDIYAAHAMNLTRETVVMSPVSHPPTPPEPEIKEEEVEEEANEEPPHPPIVLRIFKGTAQLVGADSEAVEEKEKHEKHIKKEGRRRSHGSDSGDGVSPKRHRTRFKEVVEPKPPTPPPIEEEHEEEMHEQDEEVEEPEVPNEVGFVGQTLDEQMDSEEGPIDATIQKRVDDVNIEQTVRRSVTEDDRERLLRVLEDDDNLPEENPEIQEAPGEEPDELIKEEIKEEAAEVPSGEWVASSNYVPPPEIKEEDALTAPKVEPIVLRRPSGGGVARPPKKGSIFKSRGGEKRNARYIHNWSDQKDEASQRSNKPTPAPTSSAFDETDFDNDAPVLTRITLRDGQKQCEEDNSITSVTCSKKAKEYYTVVRNVKKVHQLQESGEFQEFNDDVEYILDALKDNNPISTRCLSAITLASKCMSPEFRMHVRAHGTVTKFFRALHDATKDQRLGMCTATVMFVLSQDRLNMDIDRDSLELMLNLLESDASHSSALEGCGLSDAELAKTKDRVRSLCQEIQEQGHARHLNLDNITVGQLAMETLLSLTCKRAGEWFKEELRDLGGLEHIIKTIVETCRPMDTSVMIWTPQLLDRLKKADRCLKVLENVTLQNEENNNYLLTYGEGILVDTVVRVFQVCDHQLIYYPTLNAKDKESTGAVIRECLIANLKVLINLTHDYGSKSFGSTLAGKKEGVIETSLHILLEIPNFVPEEQKFDVTVLALILLINLVEHSESNRRLLISSNAPFRYNPVYAEATAVSALVGMFLQQEELARTEERKTDAILDGEEKPEKTQEQKKSNEDNMEETVQLLLQKAGRHMEHTLVGAYIALLLGYLIVDNEEYELFVRGHMPNKNYQMLLSVLQKFYNFMTLTAAAGAGSSRGIKATERLIKQLTDIDQAIGGGDQPHAS</sequence>
<feature type="region of interest" description="Disordered" evidence="2">
    <location>
        <begin position="757"/>
        <end position="835"/>
    </location>
</feature>
<protein>
    <recommendedName>
        <fullName evidence="3">WAPL domain-containing protein</fullName>
    </recommendedName>
</protein>
<dbReference type="EMBL" id="WIXP02000003">
    <property type="protein sequence ID" value="KAF6213595.1"/>
    <property type="molecule type" value="Genomic_DNA"/>
</dbReference>
<accession>A0A8S9Y138</accession>
<dbReference type="PANTHER" id="PTHR22100">
    <property type="entry name" value="WINGS APART-LIKE PROTEIN HOMOLOG"/>
    <property type="match status" value="1"/>
</dbReference>
<comment type="caution">
    <text evidence="4">The sequence shown here is derived from an EMBL/GenBank/DDBJ whole genome shotgun (WGS) entry which is preliminary data.</text>
</comment>
<feature type="region of interest" description="Disordered" evidence="2">
    <location>
        <begin position="712"/>
        <end position="743"/>
    </location>
</feature>
<feature type="compositionally biased region" description="Pro residues" evidence="2">
    <location>
        <begin position="645"/>
        <end position="655"/>
    </location>
</feature>
<gene>
    <name evidence="4" type="ORF">GE061_011316</name>
</gene>
<feature type="region of interest" description="Disordered" evidence="2">
    <location>
        <begin position="886"/>
        <end position="1019"/>
    </location>
</feature>
<evidence type="ECO:0000256" key="2">
    <source>
        <dbReference type="SAM" id="MobiDB-lite"/>
    </source>
</evidence>
<feature type="compositionally biased region" description="Acidic residues" evidence="2">
    <location>
        <begin position="813"/>
        <end position="833"/>
    </location>
</feature>
<proteinExistence type="inferred from homology"/>
<feature type="compositionally biased region" description="Basic and acidic residues" evidence="2">
    <location>
        <begin position="1462"/>
        <end position="1486"/>
    </location>
</feature>
<dbReference type="InterPro" id="IPR011989">
    <property type="entry name" value="ARM-like"/>
</dbReference>
<dbReference type="Gene3D" id="2.60.40.1910">
    <property type="match status" value="1"/>
</dbReference>
<evidence type="ECO:0000313" key="5">
    <source>
        <dbReference type="Proteomes" id="UP000466442"/>
    </source>
</evidence>
<dbReference type="Gene3D" id="1.25.10.10">
    <property type="entry name" value="Leucine-rich Repeat Variant"/>
    <property type="match status" value="1"/>
</dbReference>
<dbReference type="FunFam" id="1.25.10.10:FF:000374">
    <property type="entry name" value="Protein wings apart-like"/>
    <property type="match status" value="1"/>
</dbReference>
<dbReference type="OrthoDB" id="78088at2759"/>
<reference evidence="4" key="1">
    <citation type="journal article" date="2021" name="Mol. Ecol. Resour.">
        <title>Apolygus lucorum genome provides insights into omnivorousness and mesophyll feeding.</title>
        <authorList>
            <person name="Liu Y."/>
            <person name="Liu H."/>
            <person name="Wang H."/>
            <person name="Huang T."/>
            <person name="Liu B."/>
            <person name="Yang B."/>
            <person name="Yin L."/>
            <person name="Li B."/>
            <person name="Zhang Y."/>
            <person name="Zhang S."/>
            <person name="Jiang F."/>
            <person name="Zhang X."/>
            <person name="Ren Y."/>
            <person name="Wang B."/>
            <person name="Wang S."/>
            <person name="Lu Y."/>
            <person name="Wu K."/>
            <person name="Fan W."/>
            <person name="Wang G."/>
        </authorList>
    </citation>
    <scope>NUCLEOTIDE SEQUENCE</scope>
    <source>
        <strain evidence="4">12Hb</strain>
    </source>
</reference>
<dbReference type="PANTHER" id="PTHR22100:SF13">
    <property type="entry name" value="WINGS APART-LIKE PROTEIN HOMOLOG"/>
    <property type="match status" value="1"/>
</dbReference>
<evidence type="ECO:0000313" key="4">
    <source>
        <dbReference type="EMBL" id="KAF6213595.1"/>
    </source>
</evidence>
<feature type="compositionally biased region" description="Pro residues" evidence="2">
    <location>
        <begin position="603"/>
        <end position="612"/>
    </location>
</feature>
<dbReference type="Gene3D" id="1.25.50.20">
    <property type="match status" value="1"/>
</dbReference>
<dbReference type="SUPFAM" id="SSF48371">
    <property type="entry name" value="ARM repeat"/>
    <property type="match status" value="1"/>
</dbReference>
<dbReference type="InterPro" id="IPR024571">
    <property type="entry name" value="ERAP1-like_C_dom"/>
</dbReference>
<evidence type="ECO:0000256" key="1">
    <source>
        <dbReference type="ARBA" id="ARBA00006854"/>
    </source>
</evidence>
<feature type="domain" description="WAPL" evidence="3">
    <location>
        <begin position="1050"/>
        <end position="1557"/>
    </location>
</feature>
<dbReference type="Pfam" id="PF07814">
    <property type="entry name" value="WAPL"/>
    <property type="match status" value="1"/>
</dbReference>
<evidence type="ECO:0000259" key="3">
    <source>
        <dbReference type="PROSITE" id="PS51271"/>
    </source>
</evidence>